<keyword evidence="1" id="KW-0539">Nucleus</keyword>
<organism evidence="3 4">
    <name type="scientific">Parnassius mnemosyne</name>
    <name type="common">clouded apollo</name>
    <dbReference type="NCBI Taxonomy" id="213953"/>
    <lineage>
        <taxon>Eukaryota</taxon>
        <taxon>Metazoa</taxon>
        <taxon>Ecdysozoa</taxon>
        <taxon>Arthropoda</taxon>
        <taxon>Hexapoda</taxon>
        <taxon>Insecta</taxon>
        <taxon>Pterygota</taxon>
        <taxon>Neoptera</taxon>
        <taxon>Endopterygota</taxon>
        <taxon>Lepidoptera</taxon>
        <taxon>Glossata</taxon>
        <taxon>Ditrysia</taxon>
        <taxon>Papilionoidea</taxon>
        <taxon>Papilionidae</taxon>
        <taxon>Parnassiinae</taxon>
        <taxon>Parnassini</taxon>
        <taxon>Parnassius</taxon>
        <taxon>Driopa</taxon>
    </lineage>
</organism>
<keyword evidence="4" id="KW-1185">Reference proteome</keyword>
<comment type="subcellular location">
    <subcellularLocation>
        <location evidence="1">Nucleus</location>
    </subcellularLocation>
</comment>
<comment type="caution">
    <text evidence="3">The sequence shown here is derived from an EMBL/GenBank/DDBJ whole genome shotgun (WGS) entry which is preliminary data.</text>
</comment>
<dbReference type="AlphaFoldDB" id="A0AAV1LM67"/>
<gene>
    <name evidence="3" type="ORF">PARMNEM_LOCUS14706</name>
</gene>
<accession>A0AAV1LM67</accession>
<dbReference type="Pfam" id="PF02944">
    <property type="entry name" value="BESS"/>
    <property type="match status" value="1"/>
</dbReference>
<dbReference type="Proteomes" id="UP001314205">
    <property type="component" value="Unassembled WGS sequence"/>
</dbReference>
<dbReference type="EMBL" id="CAVLGL010000091">
    <property type="protein sequence ID" value="CAK1595192.1"/>
    <property type="molecule type" value="Genomic_DNA"/>
</dbReference>
<dbReference type="InterPro" id="IPR004210">
    <property type="entry name" value="BESS_motif"/>
</dbReference>
<evidence type="ECO:0000313" key="3">
    <source>
        <dbReference type="EMBL" id="CAK1595192.1"/>
    </source>
</evidence>
<dbReference type="PROSITE" id="PS51031">
    <property type="entry name" value="BESS"/>
    <property type="match status" value="1"/>
</dbReference>
<feature type="domain" description="BESS" evidence="2">
    <location>
        <begin position="98"/>
        <end position="137"/>
    </location>
</feature>
<evidence type="ECO:0000259" key="2">
    <source>
        <dbReference type="PROSITE" id="PS51031"/>
    </source>
</evidence>
<evidence type="ECO:0000313" key="4">
    <source>
        <dbReference type="Proteomes" id="UP001314205"/>
    </source>
</evidence>
<dbReference type="GO" id="GO:0005634">
    <property type="term" value="C:nucleus"/>
    <property type="evidence" value="ECO:0007669"/>
    <property type="project" value="UniProtKB-SubCell"/>
</dbReference>
<name>A0AAV1LM67_9NEOP</name>
<dbReference type="GO" id="GO:0003677">
    <property type="term" value="F:DNA binding"/>
    <property type="evidence" value="ECO:0007669"/>
    <property type="project" value="InterPro"/>
</dbReference>
<protein>
    <recommendedName>
        <fullName evidence="2">BESS domain-containing protein</fullName>
    </recommendedName>
</protein>
<evidence type="ECO:0000256" key="1">
    <source>
        <dbReference type="PROSITE-ProRule" id="PRU00371"/>
    </source>
</evidence>
<proteinExistence type="predicted"/>
<sequence>MYAEQLKFLDPIYCDPNSETEHNISNILKNAEVSHSDSDENMGHFQEEVLLEVGDDIFEIGTNRLESQNFLESKGNNSRTVEQNRTLQILGNLIEKEEDEDRSFFKAVLSSVKSLSEDLKLEFRISVLKLIQTLKNKDKKRNAQNIFGR</sequence>
<reference evidence="3 4" key="1">
    <citation type="submission" date="2023-11" db="EMBL/GenBank/DDBJ databases">
        <authorList>
            <person name="Hedman E."/>
            <person name="Englund M."/>
            <person name="Stromberg M."/>
            <person name="Nyberg Akerstrom W."/>
            <person name="Nylinder S."/>
            <person name="Jareborg N."/>
            <person name="Kallberg Y."/>
            <person name="Kronander E."/>
        </authorList>
    </citation>
    <scope>NUCLEOTIDE SEQUENCE [LARGE SCALE GENOMIC DNA]</scope>
</reference>